<keyword evidence="10" id="KW-0472">Membrane</keyword>
<accession>A0A4S4MUX0</accession>
<comment type="function">
    <text evidence="12">GDP-Man:Man(3)GlcNAc(2)-PP-Dol alpha-1,2-mannosyltransferase that operates in the biosynthetic pathway of dolichol-linked oligosaccharides, the glycan precursors employed in protein asparagine (N)-glycosylation. The assembly of dolichol-linked oligosaccharides begins on the cytosolic side of the endoplasmic reticulum membrane and finishes in its lumen. The sequential addition of sugars to dolichol pyrophosphate produces dolichol-linked oligosaccharides containing fourteen sugars, including two GlcNAcs, nine mannoses and three glucoses. Once assembled, the oligosaccharide is transferred from the lipid to nascent proteins by oligosaccharyltransferases. Catalyzes, on the cytoplasmic face of the endoplasmic reticulum, the addition of the fourth and fifth mannose residues to the dolichol-linked oligosaccharide chain, to produce Man(5)GlcNAc(2)-PP-dolichol core oligosaccharide.</text>
</comment>
<dbReference type="InterPro" id="IPR001296">
    <property type="entry name" value="Glyco_trans_1"/>
</dbReference>
<dbReference type="CDD" id="cd03806">
    <property type="entry name" value="GT4_ALG11-like"/>
    <property type="match status" value="1"/>
</dbReference>
<dbReference type="GO" id="GO:0004377">
    <property type="term" value="F:GDP-Man:Man(3)GlcNAc(2)-PP-Dol alpha-1,2-mannosyltransferase activity"/>
    <property type="evidence" value="ECO:0007669"/>
    <property type="project" value="UniProtKB-UniRule"/>
</dbReference>
<feature type="domain" description="Glycosyl transferase family 1" evidence="13">
    <location>
        <begin position="229"/>
        <end position="404"/>
    </location>
</feature>
<comment type="subcellular location">
    <subcellularLocation>
        <location evidence="1">Endoplasmic reticulum membrane</location>
        <topology evidence="1">Single-pass membrane protein</topology>
    </subcellularLocation>
</comment>
<evidence type="ECO:0000259" key="13">
    <source>
        <dbReference type="Pfam" id="PF00534"/>
    </source>
</evidence>
<dbReference type="UniPathway" id="UPA00378"/>
<dbReference type="OrthoDB" id="2276068at2759"/>
<dbReference type="GO" id="GO:0005789">
    <property type="term" value="C:endoplasmic reticulum membrane"/>
    <property type="evidence" value="ECO:0007669"/>
    <property type="project" value="UniProtKB-SubCell"/>
</dbReference>
<dbReference type="AlphaFoldDB" id="A0A4S4MUX0"/>
<sequence length="434" mass="49143">MQRTQPDVLSVVYTGDTDATKEQILAKVKAGFDIELSPSSVDFVYLKRRYLVEDKTWPRFTMLGQSIGSMFLAWEAMSKLIPDLYIDSMGYAFTFHIVKLVGGVPIGTYTHYPTISRNMLARVSSRQHSHTNPDFVASSTIRSQVKLLYYRLFMYYYSYSLRQASFIMVNSSWTKGHIDFALRHRDMILDVIHLCTPLALMTFPALRDPTRVPLSSASVVYPPCDAHEMAQFPLKDRERVILSLAQFRPEKDHQAQLYAFQKLLKDHPEYSSATLRIRLVLIGGSRNEGDAARVAGLKELAKKLAIDDQTEFIVNASYPDVLKWLSRASIGLSTMVDEHFGINVVELMAAGVIPVTHASGGPLNDIVVPYNGQPTGYHATSTETFAGALHEAFTLSKKEELDMRVRARTWAVHRFSAEQFEKGWDESGWKSWLR</sequence>
<name>A0A4S4MUX0_9APHY</name>
<evidence type="ECO:0000256" key="3">
    <source>
        <dbReference type="ARBA" id="ARBA00012645"/>
    </source>
</evidence>
<dbReference type="PANTHER" id="PTHR45919:SF1">
    <property type="entry name" value="GDP-MAN:MAN(3)GLCNAC(2)-PP-DOL ALPHA-1,2-MANNOSYLTRANSFERASE"/>
    <property type="match status" value="1"/>
</dbReference>
<keyword evidence="5 12" id="KW-0328">Glycosyltransferase</keyword>
<dbReference type="PANTHER" id="PTHR45919">
    <property type="entry name" value="GDP-MAN:MAN(3)GLCNAC(2)-PP-DOL ALPHA-1,2-MANNOSYLTRANSFERASE"/>
    <property type="match status" value="1"/>
</dbReference>
<feature type="domain" description="ALG11 mannosyltransferase N-terminal" evidence="14">
    <location>
        <begin position="2"/>
        <end position="179"/>
    </location>
</feature>
<comment type="catalytic activity">
    <reaction evidence="11 12">
        <text>an alpha-D-Man-(1-&gt;3)-[alpha-D-Man-(1-&gt;6)]-beta-D-Man-(1-&gt;4)-beta-D-GlcNAc-(1-&gt;4)-alpha-D-GlcNAc-diphospho-di-trans,poly-cis-dolichol + 2 GDP-alpha-D-mannose = an alpha-D-Man-(1-&gt;2)-alpha-D-Man-(1-&gt;2)-alpha-D-Man-(1-&gt;3)-[alpha-D-Man-(1-&gt;6)]-beta-D-Man-(1-&gt;4)-beta-D-GlcNAc-(1-&gt;4)-alpha-D-GlcNAc-diphospho-di-trans,poly-cis-dolichol + 2 GDP + 2 H(+)</text>
        <dbReference type="Rhea" id="RHEA:29523"/>
        <dbReference type="Rhea" id="RHEA-COMP:19515"/>
        <dbReference type="Rhea" id="RHEA-COMP:19516"/>
        <dbReference type="ChEBI" id="CHEBI:15378"/>
        <dbReference type="ChEBI" id="CHEBI:57527"/>
        <dbReference type="ChEBI" id="CHEBI:58189"/>
        <dbReference type="ChEBI" id="CHEBI:132511"/>
        <dbReference type="ChEBI" id="CHEBI:132515"/>
        <dbReference type="EC" id="2.4.1.131"/>
    </reaction>
    <physiologicalReaction direction="left-to-right" evidence="11 12">
        <dbReference type="Rhea" id="RHEA:29524"/>
    </physiologicalReaction>
</comment>
<reference evidence="15 16" key="1">
    <citation type="submission" date="2019-02" db="EMBL/GenBank/DDBJ databases">
        <title>Genome sequencing of the rare red list fungi Antrodiella citrinella (Flaviporus citrinellus).</title>
        <authorList>
            <person name="Buettner E."/>
            <person name="Kellner H."/>
        </authorList>
    </citation>
    <scope>NUCLEOTIDE SEQUENCE [LARGE SCALE GENOMIC DNA]</scope>
    <source>
        <strain evidence="15 16">DSM 108506</strain>
    </source>
</reference>
<proteinExistence type="inferred from homology"/>
<dbReference type="EC" id="2.4.1.131" evidence="3 12"/>
<evidence type="ECO:0000256" key="4">
    <source>
        <dbReference type="ARBA" id="ARBA00022018"/>
    </source>
</evidence>
<evidence type="ECO:0000256" key="8">
    <source>
        <dbReference type="ARBA" id="ARBA00022824"/>
    </source>
</evidence>
<gene>
    <name evidence="15" type="ORF">EUX98_g4830</name>
</gene>
<dbReference type="EMBL" id="SGPM01000127">
    <property type="protein sequence ID" value="THH29377.1"/>
    <property type="molecule type" value="Genomic_DNA"/>
</dbReference>
<protein>
    <recommendedName>
        <fullName evidence="4 12">GDP-Man:Man(3)GlcNAc(2)-PP-Dol alpha-1,2-mannosyltransferase</fullName>
        <ecNumber evidence="3 12">2.4.1.131</ecNumber>
    </recommendedName>
</protein>
<dbReference type="InterPro" id="IPR031814">
    <property type="entry name" value="ALG11_N"/>
</dbReference>
<evidence type="ECO:0000256" key="5">
    <source>
        <dbReference type="ARBA" id="ARBA00022676"/>
    </source>
</evidence>
<organism evidence="15 16">
    <name type="scientific">Antrodiella citrinella</name>
    <dbReference type="NCBI Taxonomy" id="2447956"/>
    <lineage>
        <taxon>Eukaryota</taxon>
        <taxon>Fungi</taxon>
        <taxon>Dikarya</taxon>
        <taxon>Basidiomycota</taxon>
        <taxon>Agaricomycotina</taxon>
        <taxon>Agaricomycetes</taxon>
        <taxon>Polyporales</taxon>
        <taxon>Steccherinaceae</taxon>
        <taxon>Antrodiella</taxon>
    </lineage>
</organism>
<dbReference type="Proteomes" id="UP000308730">
    <property type="component" value="Unassembled WGS sequence"/>
</dbReference>
<dbReference type="GO" id="GO:0006487">
    <property type="term" value="P:protein N-linked glycosylation"/>
    <property type="evidence" value="ECO:0007669"/>
    <property type="project" value="TreeGrafter"/>
</dbReference>
<dbReference type="Pfam" id="PF15924">
    <property type="entry name" value="ALG11_N"/>
    <property type="match status" value="1"/>
</dbReference>
<keyword evidence="9" id="KW-1133">Transmembrane helix</keyword>
<keyword evidence="6 12" id="KW-0808">Transferase</keyword>
<evidence type="ECO:0000256" key="10">
    <source>
        <dbReference type="ARBA" id="ARBA00023136"/>
    </source>
</evidence>
<dbReference type="Pfam" id="PF00534">
    <property type="entry name" value="Glycos_transf_1"/>
    <property type="match status" value="1"/>
</dbReference>
<dbReference type="InterPro" id="IPR038013">
    <property type="entry name" value="ALG11"/>
</dbReference>
<comment type="caution">
    <text evidence="15">The sequence shown here is derived from an EMBL/GenBank/DDBJ whole genome shotgun (WGS) entry which is preliminary data.</text>
</comment>
<evidence type="ECO:0000313" key="15">
    <source>
        <dbReference type="EMBL" id="THH29377.1"/>
    </source>
</evidence>
<evidence type="ECO:0000256" key="6">
    <source>
        <dbReference type="ARBA" id="ARBA00022679"/>
    </source>
</evidence>
<evidence type="ECO:0000256" key="7">
    <source>
        <dbReference type="ARBA" id="ARBA00022692"/>
    </source>
</evidence>
<evidence type="ECO:0000256" key="2">
    <source>
        <dbReference type="ARBA" id="ARBA00004922"/>
    </source>
</evidence>
<evidence type="ECO:0000313" key="16">
    <source>
        <dbReference type="Proteomes" id="UP000308730"/>
    </source>
</evidence>
<comment type="similarity">
    <text evidence="12">Belongs to the glycosyltransferase group 1 family. Glycosyltransferase 4 subfamily.</text>
</comment>
<evidence type="ECO:0000256" key="11">
    <source>
        <dbReference type="ARBA" id="ARBA00045065"/>
    </source>
</evidence>
<comment type="pathway">
    <text evidence="2 12">Protein modification; protein glycosylation.</text>
</comment>
<dbReference type="SUPFAM" id="SSF53756">
    <property type="entry name" value="UDP-Glycosyltransferase/glycogen phosphorylase"/>
    <property type="match status" value="1"/>
</dbReference>
<evidence type="ECO:0000256" key="1">
    <source>
        <dbReference type="ARBA" id="ARBA00004389"/>
    </source>
</evidence>
<evidence type="ECO:0000256" key="12">
    <source>
        <dbReference type="RuleBase" id="RU367051"/>
    </source>
</evidence>
<keyword evidence="16" id="KW-1185">Reference proteome</keyword>
<keyword evidence="8 12" id="KW-0256">Endoplasmic reticulum</keyword>
<evidence type="ECO:0000256" key="9">
    <source>
        <dbReference type="ARBA" id="ARBA00022989"/>
    </source>
</evidence>
<evidence type="ECO:0000259" key="14">
    <source>
        <dbReference type="Pfam" id="PF15924"/>
    </source>
</evidence>
<dbReference type="Gene3D" id="3.40.50.2000">
    <property type="entry name" value="Glycogen Phosphorylase B"/>
    <property type="match status" value="1"/>
</dbReference>
<keyword evidence="7" id="KW-0812">Transmembrane</keyword>